<evidence type="ECO:0000313" key="1">
    <source>
        <dbReference type="EMBL" id="MED6193211.1"/>
    </source>
</evidence>
<accession>A0ABU6X786</accession>
<organism evidence="1 2">
    <name type="scientific">Stylosanthes scabra</name>
    <dbReference type="NCBI Taxonomy" id="79078"/>
    <lineage>
        <taxon>Eukaryota</taxon>
        <taxon>Viridiplantae</taxon>
        <taxon>Streptophyta</taxon>
        <taxon>Embryophyta</taxon>
        <taxon>Tracheophyta</taxon>
        <taxon>Spermatophyta</taxon>
        <taxon>Magnoliopsida</taxon>
        <taxon>eudicotyledons</taxon>
        <taxon>Gunneridae</taxon>
        <taxon>Pentapetalae</taxon>
        <taxon>rosids</taxon>
        <taxon>fabids</taxon>
        <taxon>Fabales</taxon>
        <taxon>Fabaceae</taxon>
        <taxon>Papilionoideae</taxon>
        <taxon>50 kb inversion clade</taxon>
        <taxon>dalbergioids sensu lato</taxon>
        <taxon>Dalbergieae</taxon>
        <taxon>Pterocarpus clade</taxon>
        <taxon>Stylosanthes</taxon>
    </lineage>
</organism>
<proteinExistence type="predicted"/>
<dbReference type="EMBL" id="JASCZI010211498">
    <property type="protein sequence ID" value="MED6193211.1"/>
    <property type="molecule type" value="Genomic_DNA"/>
</dbReference>
<evidence type="ECO:0000313" key="2">
    <source>
        <dbReference type="Proteomes" id="UP001341840"/>
    </source>
</evidence>
<dbReference type="Proteomes" id="UP001341840">
    <property type="component" value="Unassembled WGS sequence"/>
</dbReference>
<reference evidence="1 2" key="1">
    <citation type="journal article" date="2023" name="Plants (Basel)">
        <title>Bridging the Gap: Combining Genomics and Transcriptomics Approaches to Understand Stylosanthes scabra, an Orphan Legume from the Brazilian Caatinga.</title>
        <authorList>
            <person name="Ferreira-Neto J.R.C."/>
            <person name="da Silva M.D."/>
            <person name="Binneck E."/>
            <person name="de Melo N.F."/>
            <person name="da Silva R.H."/>
            <person name="de Melo A.L.T.M."/>
            <person name="Pandolfi V."/>
            <person name="Bustamante F.O."/>
            <person name="Brasileiro-Vidal A.C."/>
            <person name="Benko-Iseppon A.M."/>
        </authorList>
    </citation>
    <scope>NUCLEOTIDE SEQUENCE [LARGE SCALE GENOMIC DNA]</scope>
    <source>
        <tissue evidence="1">Leaves</tissue>
    </source>
</reference>
<protein>
    <submittedName>
        <fullName evidence="1">Uncharacterized protein</fullName>
    </submittedName>
</protein>
<name>A0ABU6X786_9FABA</name>
<gene>
    <name evidence="1" type="ORF">PIB30_017177</name>
</gene>
<sequence>MLHDVGMLSFNVMGGSRISKPSGILRGRWSRQINFGLMKRGSDGVAKAFTELTLGTIGWIASPSSTSATFTVAPSVLFTSAIGMEEALSPVDGKCSHPGHNRGDIYVVLVGKPIQNCLNMIFLDCSYFHESSELGLKALNASFGGDSENVIDSVPAFSKCGAVNNLVLVVDTHEGIKPGHESRIMIESDVGFFEIPVESPSVMLELLLTDFESLSSDVEISSN</sequence>
<comment type="caution">
    <text evidence="1">The sequence shown here is derived from an EMBL/GenBank/DDBJ whole genome shotgun (WGS) entry which is preliminary data.</text>
</comment>
<keyword evidence="2" id="KW-1185">Reference proteome</keyword>